<evidence type="ECO:0000259" key="5">
    <source>
        <dbReference type="Pfam" id="PF00535"/>
    </source>
</evidence>
<evidence type="ECO:0000313" key="6">
    <source>
        <dbReference type="EMBL" id="MDO1447619.1"/>
    </source>
</evidence>
<keyword evidence="2 6" id="KW-0328">Glycosyltransferase</keyword>
<evidence type="ECO:0000256" key="2">
    <source>
        <dbReference type="ARBA" id="ARBA00022676"/>
    </source>
</evidence>
<dbReference type="PANTHER" id="PTHR43179">
    <property type="entry name" value="RHAMNOSYLTRANSFERASE WBBL"/>
    <property type="match status" value="1"/>
</dbReference>
<dbReference type="RefSeq" id="WP_302038422.1">
    <property type="nucleotide sequence ID" value="NZ_JAUKPO010000007.1"/>
</dbReference>
<dbReference type="GO" id="GO:0016757">
    <property type="term" value="F:glycosyltransferase activity"/>
    <property type="evidence" value="ECO:0007669"/>
    <property type="project" value="UniProtKB-KW"/>
</dbReference>
<gene>
    <name evidence="6" type="ORF">Q0590_15220</name>
</gene>
<evidence type="ECO:0000256" key="4">
    <source>
        <dbReference type="SAM" id="Phobius"/>
    </source>
</evidence>
<dbReference type="PANTHER" id="PTHR43179:SF12">
    <property type="entry name" value="GALACTOFURANOSYLTRANSFERASE GLFT2"/>
    <property type="match status" value="1"/>
</dbReference>
<dbReference type="InterPro" id="IPR029044">
    <property type="entry name" value="Nucleotide-diphossugar_trans"/>
</dbReference>
<dbReference type="SUPFAM" id="SSF53448">
    <property type="entry name" value="Nucleotide-diphospho-sugar transferases"/>
    <property type="match status" value="1"/>
</dbReference>
<feature type="transmembrane region" description="Helical" evidence="4">
    <location>
        <begin position="257"/>
        <end position="284"/>
    </location>
</feature>
<dbReference type="EC" id="2.4.-.-" evidence="6"/>
<comment type="similarity">
    <text evidence="1">Belongs to the glycosyltransferase 2 family.</text>
</comment>
<dbReference type="InterPro" id="IPR001173">
    <property type="entry name" value="Glyco_trans_2-like"/>
</dbReference>
<keyword evidence="4" id="KW-1133">Transmembrane helix</keyword>
<dbReference type="Gene3D" id="3.90.550.10">
    <property type="entry name" value="Spore Coat Polysaccharide Biosynthesis Protein SpsA, Chain A"/>
    <property type="match status" value="1"/>
</dbReference>
<keyword evidence="7" id="KW-1185">Reference proteome</keyword>
<proteinExistence type="inferred from homology"/>
<evidence type="ECO:0000313" key="7">
    <source>
        <dbReference type="Proteomes" id="UP001168528"/>
    </source>
</evidence>
<name>A0ABT8R6P1_9BACT</name>
<evidence type="ECO:0000256" key="1">
    <source>
        <dbReference type="ARBA" id="ARBA00006739"/>
    </source>
</evidence>
<dbReference type="Pfam" id="PF00535">
    <property type="entry name" value="Glycos_transf_2"/>
    <property type="match status" value="1"/>
</dbReference>
<accession>A0ABT8R6P1</accession>
<evidence type="ECO:0000256" key="3">
    <source>
        <dbReference type="ARBA" id="ARBA00022679"/>
    </source>
</evidence>
<keyword evidence="3 6" id="KW-0808">Transferase</keyword>
<keyword evidence="4" id="KW-0812">Transmembrane</keyword>
<dbReference type="CDD" id="cd04186">
    <property type="entry name" value="GT_2_like_c"/>
    <property type="match status" value="1"/>
</dbReference>
<protein>
    <submittedName>
        <fullName evidence="6">Glycosyltransferase family 2 protein</fullName>
        <ecNumber evidence="6">2.4.-.-</ecNumber>
    </submittedName>
</protein>
<organism evidence="6 7">
    <name type="scientific">Rhodocytophaga aerolata</name>
    <dbReference type="NCBI Taxonomy" id="455078"/>
    <lineage>
        <taxon>Bacteria</taxon>
        <taxon>Pseudomonadati</taxon>
        <taxon>Bacteroidota</taxon>
        <taxon>Cytophagia</taxon>
        <taxon>Cytophagales</taxon>
        <taxon>Rhodocytophagaceae</taxon>
        <taxon>Rhodocytophaga</taxon>
    </lineage>
</organism>
<keyword evidence="4" id="KW-0472">Membrane</keyword>
<reference evidence="6" key="1">
    <citation type="submission" date="2023-07" db="EMBL/GenBank/DDBJ databases">
        <title>The genome sequence of Rhodocytophaga aerolata KACC 12507.</title>
        <authorList>
            <person name="Zhang X."/>
        </authorList>
    </citation>
    <scope>NUCLEOTIDE SEQUENCE</scope>
    <source>
        <strain evidence="6">KACC 12507</strain>
    </source>
</reference>
<dbReference type="EMBL" id="JAUKPO010000007">
    <property type="protein sequence ID" value="MDO1447619.1"/>
    <property type="molecule type" value="Genomic_DNA"/>
</dbReference>
<comment type="caution">
    <text evidence="6">The sequence shown here is derived from an EMBL/GenBank/DDBJ whole genome shotgun (WGS) entry which is preliminary data.</text>
</comment>
<feature type="domain" description="Glycosyltransferase 2-like" evidence="5">
    <location>
        <begin position="6"/>
        <end position="179"/>
    </location>
</feature>
<dbReference type="Proteomes" id="UP001168528">
    <property type="component" value="Unassembled WGS sequence"/>
</dbReference>
<sequence length="338" mass="38926">MYSVAVVILNYNGKHFLEKFLPSVITYSIGSQIIVADNKSTDGSIEYLQQNFPTIEIIRLIRNEGYSQGYNLALQQIKATYYILLNSDVEVTPNWLNPLIALMESDSQIAACQPKIKSYSDKRAFEYAGAAGGYIDKYGYPFCRGRLFSHVEIDNGQYNDTREVFWATGACMVVRAELFWLLGGLDPHFFAHMEEIDLCWRIKNAGYKIIYCAESTVFHVGGGTLPVSNPRKTFLNFRNGIVLLYKNLPEDQLWRIIFIRLVLDGVAAIQFLLTFSFANFAAVFKAHMSFYKNISVWKQQRKKSIRLAKGFAHEEIYKKSIVYSFFIEKKRTFKQLKF</sequence>